<dbReference type="PANTHER" id="PTHR35788:SF1">
    <property type="entry name" value="EXPORTED PROTEIN"/>
    <property type="match status" value="1"/>
</dbReference>
<dbReference type="InterPro" id="IPR022029">
    <property type="entry name" value="YoaR-like_PG-bd"/>
</dbReference>
<feature type="transmembrane region" description="Helical" evidence="1">
    <location>
        <begin position="12"/>
        <end position="37"/>
    </location>
</feature>
<protein>
    <recommendedName>
        <fullName evidence="2">YoaR-like putative peptidoglycan binding domain-containing protein</fullName>
    </recommendedName>
</protein>
<proteinExistence type="predicted"/>
<dbReference type="Proteomes" id="UP000177596">
    <property type="component" value="Unassembled WGS sequence"/>
</dbReference>
<keyword evidence="1" id="KW-0472">Membrane</keyword>
<accession>A0A1F8DGY8</accession>
<feature type="domain" description="YoaR-like putative peptidoglycan binding" evidence="2">
    <location>
        <begin position="85"/>
        <end position="195"/>
    </location>
</feature>
<dbReference type="InterPro" id="IPR052913">
    <property type="entry name" value="Glycopeptide_resist_protein"/>
</dbReference>
<dbReference type="InterPro" id="IPR007391">
    <property type="entry name" value="Vancomycin_resist_VanW"/>
</dbReference>
<organism evidence="3 4">
    <name type="scientific">Candidatus Woesebacteria bacterium RIFOXYD1_FULL_43_18</name>
    <dbReference type="NCBI Taxonomy" id="1802551"/>
    <lineage>
        <taxon>Bacteria</taxon>
        <taxon>Candidatus Woeseibacteriota</taxon>
    </lineage>
</organism>
<evidence type="ECO:0000256" key="1">
    <source>
        <dbReference type="SAM" id="Phobius"/>
    </source>
</evidence>
<dbReference type="Pfam" id="PF04294">
    <property type="entry name" value="VanW"/>
    <property type="match status" value="1"/>
</dbReference>
<dbReference type="AlphaFoldDB" id="A0A1F8DGY8"/>
<keyword evidence="1" id="KW-0812">Transmembrane</keyword>
<evidence type="ECO:0000259" key="2">
    <source>
        <dbReference type="Pfam" id="PF12229"/>
    </source>
</evidence>
<dbReference type="EMBL" id="MGIL01000020">
    <property type="protein sequence ID" value="OGM87881.1"/>
    <property type="molecule type" value="Genomic_DNA"/>
</dbReference>
<dbReference type="Pfam" id="PF12229">
    <property type="entry name" value="PG_binding_4"/>
    <property type="match status" value="2"/>
</dbReference>
<dbReference type="PANTHER" id="PTHR35788">
    <property type="entry name" value="EXPORTED PROTEIN-RELATED"/>
    <property type="match status" value="1"/>
</dbReference>
<name>A0A1F8DGY8_9BACT</name>
<feature type="domain" description="YoaR-like putative peptidoglycan binding" evidence="2">
    <location>
        <begin position="245"/>
        <end position="316"/>
    </location>
</feature>
<evidence type="ECO:0000313" key="4">
    <source>
        <dbReference type="Proteomes" id="UP000177596"/>
    </source>
</evidence>
<reference evidence="3 4" key="1">
    <citation type="journal article" date="2016" name="Nat. Commun.">
        <title>Thousands of microbial genomes shed light on interconnected biogeochemical processes in an aquifer system.</title>
        <authorList>
            <person name="Anantharaman K."/>
            <person name="Brown C.T."/>
            <person name="Hug L.A."/>
            <person name="Sharon I."/>
            <person name="Castelle C.J."/>
            <person name="Probst A.J."/>
            <person name="Thomas B.C."/>
            <person name="Singh A."/>
            <person name="Wilkins M.J."/>
            <person name="Karaoz U."/>
            <person name="Brodie E.L."/>
            <person name="Williams K.H."/>
            <person name="Hubbard S.S."/>
            <person name="Banfield J.F."/>
        </authorList>
    </citation>
    <scope>NUCLEOTIDE SEQUENCE [LARGE SCALE GENOMIC DNA]</scope>
</reference>
<sequence>MRRSILLPYAKFIKRTTWIALSISVVVLAVCTSYFLVFTGRIYPNTSIAGVKVGGLSVTDATTLLSSNIEAPQSIQLVGAGQVFSIDTKDLNLSYDFTGSTQRAFNLTRTGNFFYDFTQRVNFLFYPKNIGLAVNMDDSELDKVISVVSGQISTDPVEPSITLANGAITVNKGSAGTVIDSEGLTMAIRESLSMAKTGDIEIPVDVVDPSLNQDEAEKLKTRAEKYIGKSLQLKFEYDTYTLSDKDLIKTLEFRTGFGSKSIESIVLDMNQKVNREPQNPKFNFENGRVTEFQPALDGIRIDNANFKNKISVALGQIENSTDKVVAVDIPVLKTPPEVSTESVNNLGIKELIGRGTSTYFHSIPGRVHNVALAASRINGTLVKPGDTFSFNNTLGDVSAFTGYRQAYIISGGKTILGDGGGVCQVSTTLFRSVLNAGLPVVERVAHAYRVGYYEQDSPPGFDATVYAPSPDLKFKNDTPAYILITAKADPKSYSLVFELYGASDGRVASITKPVVSNYSAPLPTIYQDDPTLPTGTLKQTDFSAAGARVSFNYTVTRDGETVFQKTFISNYRPWAAVYLRGTGPAI</sequence>
<keyword evidence="1" id="KW-1133">Transmembrane helix</keyword>
<gene>
    <name evidence="3" type="ORF">A2573_01605</name>
</gene>
<evidence type="ECO:0000313" key="3">
    <source>
        <dbReference type="EMBL" id="OGM87881.1"/>
    </source>
</evidence>
<comment type="caution">
    <text evidence="3">The sequence shown here is derived from an EMBL/GenBank/DDBJ whole genome shotgun (WGS) entry which is preliminary data.</text>
</comment>